<reference evidence="2 3" key="1">
    <citation type="submission" date="2018-12" db="EMBL/GenBank/DDBJ databases">
        <title>Venturia inaequalis Genome Resource.</title>
        <authorList>
            <person name="Lichtner F.J."/>
        </authorList>
    </citation>
    <scope>NUCLEOTIDE SEQUENCE [LARGE SCALE GENOMIC DNA]</scope>
    <source>
        <strain evidence="2 3">120213</strain>
    </source>
</reference>
<feature type="region of interest" description="Disordered" evidence="1">
    <location>
        <begin position="1"/>
        <end position="53"/>
    </location>
</feature>
<organism evidence="2 3">
    <name type="scientific">Venturia inaequalis</name>
    <name type="common">Apple scab fungus</name>
    <dbReference type="NCBI Taxonomy" id="5025"/>
    <lineage>
        <taxon>Eukaryota</taxon>
        <taxon>Fungi</taxon>
        <taxon>Dikarya</taxon>
        <taxon>Ascomycota</taxon>
        <taxon>Pezizomycotina</taxon>
        <taxon>Dothideomycetes</taxon>
        <taxon>Pleosporomycetidae</taxon>
        <taxon>Venturiales</taxon>
        <taxon>Venturiaceae</taxon>
        <taxon>Venturia</taxon>
    </lineage>
</organism>
<accession>A0A8H3UMF2</accession>
<protein>
    <submittedName>
        <fullName evidence="2">Uncharacterized protein</fullName>
    </submittedName>
</protein>
<proteinExistence type="predicted"/>
<comment type="caution">
    <text evidence="2">The sequence shown here is derived from an EMBL/GenBank/DDBJ whole genome shotgun (WGS) entry which is preliminary data.</text>
</comment>
<sequence>MSRNAHGKRPMGSESRGEPSNAKRQRSNQSFSPEALQEAPTEPIPKTQTSYEVPATKPDIGLKAFLNDYLATHTATDPLFRRSVTTLVEDKFDYEGIDYADQLLDDIKAMGGHHPDMRAVQIISDEELSFKWARLLMSLTLDAGNLPTIMRYLGKISAEKFGVELNDKFETAVQSFLVQVGHTSVDATNASSQRQMSIMPTDAHEETGGEGSAREQHLDITYLESSDKDERLKLFKSETPIVDLILGRNCQIAALFMDGKQQRKNIMDALRRRADGLKCHRLLEVCQLQQGRVNIQDPWFRSLIGVYRLLLADRRDELERVLREFVDGNRCLFPELRRFDLKQQRIKRERA</sequence>
<dbReference type="Proteomes" id="UP000447873">
    <property type="component" value="Unassembled WGS sequence"/>
</dbReference>
<evidence type="ECO:0000256" key="1">
    <source>
        <dbReference type="SAM" id="MobiDB-lite"/>
    </source>
</evidence>
<evidence type="ECO:0000313" key="3">
    <source>
        <dbReference type="Proteomes" id="UP000447873"/>
    </source>
</evidence>
<dbReference type="AlphaFoldDB" id="A0A8H3UMF2"/>
<evidence type="ECO:0000313" key="2">
    <source>
        <dbReference type="EMBL" id="KAE9971853.1"/>
    </source>
</evidence>
<name>A0A8H3UMF2_VENIN</name>
<dbReference type="EMBL" id="WNWS01000286">
    <property type="protein sequence ID" value="KAE9971853.1"/>
    <property type="molecule type" value="Genomic_DNA"/>
</dbReference>
<gene>
    <name evidence="2" type="ORF">EG328_005334</name>
</gene>